<sequence length="508" mass="58215">MPTLNWIGKEKIVNHDKEVPFRLLKKNKALSLGISENLIVEGDNLEALKALMPYYVGKVKCIYIDPPYNTGNEGWVYNDNVNSPKIKQWIGKVVGSEGEDLTRHDKWLCMMYPRLKLLRDLLRDDGVIFISIDDNEHCHLKIIMDELFGAENFLANFMWKRKKEISNDSKNVSIQGEYVVSYSKTQGVALSLEELSKEYISSSYSDPTKEFPLGKWRPVPLTVSKGLSGGGYTYKIKTPGGKIHTRIWAYPENSFKNLLKQKRVYFGKDKNGIPQRVIYDFESKGKPTTNYWDNIATNKEGKKEIIEIFGDNLFDTPKPVELIKKIIKLSTNKDSIILDSFSGSGTTAHAVMQLNNEEKYSKRKFILVEIEKDIAKNITAERVRRVSKNLSGSFEYCTLGNKLFNAGGAIDEEVAFNDLANYIYFTETQTNLEKKQISGNFIGEHNENDFYLLFKEKGKNTLTKSFIKNVTKNSHKKVIYADFCTIPDDTLQAYNITFKQIPYEVKVY</sequence>
<dbReference type="InterPro" id="IPR002052">
    <property type="entry name" value="DNA_methylase_N6_adenine_CS"/>
</dbReference>
<dbReference type="GO" id="GO:0003677">
    <property type="term" value="F:DNA binding"/>
    <property type="evidence" value="ECO:0007669"/>
    <property type="project" value="InterPro"/>
</dbReference>
<evidence type="ECO:0000256" key="1">
    <source>
        <dbReference type="ARBA" id="ARBA00006594"/>
    </source>
</evidence>
<comment type="caution">
    <text evidence="6">The sequence shown here is derived from an EMBL/GenBank/DDBJ whole genome shotgun (WGS) entry which is preliminary data.</text>
</comment>
<dbReference type="AlphaFoldDB" id="A0A0G0VWH6"/>
<proteinExistence type="inferred from homology"/>
<protein>
    <submittedName>
        <fullName evidence="6">Site-specific DNA-methyltransferase (Adenine-specific)</fullName>
    </submittedName>
</protein>
<dbReference type="GO" id="GO:0008170">
    <property type="term" value="F:N-methyltransferase activity"/>
    <property type="evidence" value="ECO:0007669"/>
    <property type="project" value="InterPro"/>
</dbReference>
<dbReference type="InterPro" id="IPR002941">
    <property type="entry name" value="DNA_methylase_N4/N6"/>
</dbReference>
<gene>
    <name evidence="6" type="ORF">UU58_C0001G0005</name>
</gene>
<name>A0A0G0VWH6_9BACT</name>
<dbReference type="EMBL" id="LCBE01000001">
    <property type="protein sequence ID" value="KKS05145.1"/>
    <property type="molecule type" value="Genomic_DNA"/>
</dbReference>
<evidence type="ECO:0000256" key="4">
    <source>
        <dbReference type="ARBA" id="ARBA00022691"/>
    </source>
</evidence>
<evidence type="ECO:0000313" key="7">
    <source>
        <dbReference type="Proteomes" id="UP000034236"/>
    </source>
</evidence>
<accession>A0A0G0VWH6</accession>
<keyword evidence="2 6" id="KW-0489">Methyltransferase</keyword>
<dbReference type="GO" id="GO:0032259">
    <property type="term" value="P:methylation"/>
    <property type="evidence" value="ECO:0007669"/>
    <property type="project" value="UniProtKB-KW"/>
</dbReference>
<dbReference type="SUPFAM" id="SSF53335">
    <property type="entry name" value="S-adenosyl-L-methionine-dependent methyltransferases"/>
    <property type="match status" value="1"/>
</dbReference>
<reference evidence="6 7" key="1">
    <citation type="journal article" date="2015" name="Nature">
        <title>rRNA introns, odd ribosomes, and small enigmatic genomes across a large radiation of phyla.</title>
        <authorList>
            <person name="Brown C.T."/>
            <person name="Hug L.A."/>
            <person name="Thomas B.C."/>
            <person name="Sharon I."/>
            <person name="Castelle C.J."/>
            <person name="Singh A."/>
            <person name="Wilkins M.J."/>
            <person name="Williams K.H."/>
            <person name="Banfield J.F."/>
        </authorList>
    </citation>
    <scope>NUCLEOTIDE SEQUENCE [LARGE SCALE GENOMIC DNA]</scope>
</reference>
<evidence type="ECO:0000256" key="3">
    <source>
        <dbReference type="ARBA" id="ARBA00022679"/>
    </source>
</evidence>
<dbReference type="PRINTS" id="PR00506">
    <property type="entry name" value="D21N6MTFRASE"/>
</dbReference>
<dbReference type="Gene3D" id="3.40.50.150">
    <property type="entry name" value="Vaccinia Virus protein VP39"/>
    <property type="match status" value="1"/>
</dbReference>
<comment type="similarity">
    <text evidence="1">Belongs to the N(4)/N(6)-methyltransferase family.</text>
</comment>
<evidence type="ECO:0000313" key="6">
    <source>
        <dbReference type="EMBL" id="KKS05145.1"/>
    </source>
</evidence>
<keyword evidence="4" id="KW-0949">S-adenosyl-L-methionine</keyword>
<dbReference type="InterPro" id="IPR029063">
    <property type="entry name" value="SAM-dependent_MTases_sf"/>
</dbReference>
<dbReference type="PIRSF" id="PIRSF015855">
    <property type="entry name" value="TypeIII_Mtase_mKpnI"/>
    <property type="match status" value="1"/>
</dbReference>
<dbReference type="PROSITE" id="PS00092">
    <property type="entry name" value="N6_MTASE"/>
    <property type="match status" value="1"/>
</dbReference>
<dbReference type="Proteomes" id="UP000034236">
    <property type="component" value="Unassembled WGS sequence"/>
</dbReference>
<evidence type="ECO:0000256" key="2">
    <source>
        <dbReference type="ARBA" id="ARBA00022603"/>
    </source>
</evidence>
<dbReference type="Pfam" id="PF01555">
    <property type="entry name" value="N6_N4_Mtase"/>
    <property type="match status" value="1"/>
</dbReference>
<feature type="domain" description="DNA methylase N-4/N-6" evidence="5">
    <location>
        <begin position="59"/>
        <end position="376"/>
    </location>
</feature>
<dbReference type="InterPro" id="IPR002295">
    <property type="entry name" value="N4/N6-MTase_EcoPI_Mod-like"/>
</dbReference>
<keyword evidence="3 6" id="KW-0808">Transferase</keyword>
<organism evidence="6 7">
    <name type="scientific">Candidatus Nomurabacteria bacterium GW2011_GWA2_41_25</name>
    <dbReference type="NCBI Taxonomy" id="1618736"/>
    <lineage>
        <taxon>Bacteria</taxon>
        <taxon>Candidatus Nomuraibacteriota</taxon>
    </lineage>
</organism>
<evidence type="ECO:0000259" key="5">
    <source>
        <dbReference type="Pfam" id="PF01555"/>
    </source>
</evidence>
<dbReference type="PATRIC" id="fig|1618736.3.peg.7"/>